<dbReference type="CDD" id="cd06558">
    <property type="entry name" value="crotonase-like"/>
    <property type="match status" value="1"/>
</dbReference>
<dbReference type="PANTHER" id="PTHR48075">
    <property type="entry name" value="3-HYDROXYACYL-COA DEHYDROGENASE FAMILY PROTEIN"/>
    <property type="match status" value="1"/>
</dbReference>
<dbReference type="Gene3D" id="1.10.1040.50">
    <property type="match status" value="1"/>
</dbReference>
<dbReference type="EMBL" id="MFNE01000038">
    <property type="protein sequence ID" value="OGG94484.1"/>
    <property type="molecule type" value="Genomic_DNA"/>
</dbReference>
<dbReference type="Proteomes" id="UP000178449">
    <property type="component" value="Unassembled WGS sequence"/>
</dbReference>
<dbReference type="PANTHER" id="PTHR48075:SF7">
    <property type="entry name" value="3-HYDROXYACYL-COA DEHYDROGENASE-RELATED"/>
    <property type="match status" value="1"/>
</dbReference>
<dbReference type="SUPFAM" id="SSF48179">
    <property type="entry name" value="6-phosphogluconate dehydrogenase C-terminal domain-like"/>
    <property type="match status" value="2"/>
</dbReference>
<keyword evidence="1" id="KW-0560">Oxidoreductase</keyword>
<evidence type="ECO:0000256" key="2">
    <source>
        <dbReference type="ARBA" id="ARBA00023027"/>
    </source>
</evidence>
<feature type="domain" description="3-hydroxyacyl-CoA dehydrogenase NAD binding" evidence="5">
    <location>
        <begin position="5"/>
        <end position="189"/>
    </location>
</feature>
<evidence type="ECO:0000313" key="6">
    <source>
        <dbReference type="EMBL" id="OGG94484.1"/>
    </source>
</evidence>
<dbReference type="STRING" id="1817772.A2527_01360"/>
<sequence length="781" mass="85375">MQIQKVAVLGAGVMGATIAAHLANAGLDVWLMDMPPKSGDDKNSVAKGALAMLAKAKPAPFFLKDHAQGITPGNFEDDLPKLKEMDWVIEVIIENLEIKQAFFKDKVLPHLGEHSILSSNTSGLSIDQMAQGMLVEVKKRFLITHFFNPPRYMRLMELVPCAETDPKILEFMAQFIGQRLGKGIVYARDTPNFVANRIGVFSIYNAMKYMVEQDLSVEEVDAIAGPATGRPKSAAFRTSDLVGLDTMVHVGNNSYQNLPNDEQRDIFKVPEFLTKMIEAKQLGDKTGSGFYRKGKDAAGNKEIQYWDYKTGVYKSQEKPRFPSIGQAKALEGAGAKIKALLTGNDKAAQFAWSNLRDTLIYSFNRLGEIAADPVNIDNGMRWGFNWELGPFEMLDAIGVPEFVARVAQEGVAVPPKLKTVPAFYRYHEGVKQYFDIESGGYLPVPLKPGQIVLPALKQGGRVVLGNASCSLYDLGDGVFGLEFHSKMNTIGGDILSFTLKAVQYVEQNGLGLVVGNQGANFSVGANLALLTAAIGEREWDEINIMIKAFQRATMALKYAKVPVVVAPFHLCLGGGCEYALHADAINAYAETYMGLVEVGVGLLPAGGGTKEMCLRSIALSQQYNTDVSPFVFKAFSQIAMAQTSMSGEELFDMGYMRPGDQITLDMDRLLSDAKAKVLALAANYRPPRKRVDVPAPGRSVAASMNSQIWNLQQGGFASKHDAYISNLVAWAITGGDVAGGTLINEDYLLELEREAFLKLCGTKETYQRISHTLKTGKPLRN</sequence>
<evidence type="ECO:0000313" key="7">
    <source>
        <dbReference type="Proteomes" id="UP000178449"/>
    </source>
</evidence>
<gene>
    <name evidence="6" type="ORF">A2527_01360</name>
</gene>
<name>A0A1F6G8Q8_9PROT</name>
<accession>A0A1F6G8Q8</accession>
<dbReference type="Pfam" id="PF02737">
    <property type="entry name" value="3HCDH_N"/>
    <property type="match status" value="1"/>
</dbReference>
<dbReference type="InterPro" id="IPR006176">
    <property type="entry name" value="3-OHacyl-CoA_DH_NAD-bd"/>
</dbReference>
<comment type="caution">
    <text evidence="6">The sequence shown here is derived from an EMBL/GenBank/DDBJ whole genome shotgun (WGS) entry which is preliminary data.</text>
</comment>
<keyword evidence="2" id="KW-0520">NAD</keyword>
<dbReference type="AlphaFoldDB" id="A0A1F6G8Q8"/>
<dbReference type="GO" id="GO:0070403">
    <property type="term" value="F:NAD+ binding"/>
    <property type="evidence" value="ECO:0007669"/>
    <property type="project" value="InterPro"/>
</dbReference>
<dbReference type="InterPro" id="IPR029045">
    <property type="entry name" value="ClpP/crotonase-like_dom_sf"/>
</dbReference>
<dbReference type="SUPFAM" id="SSF51735">
    <property type="entry name" value="NAD(P)-binding Rossmann-fold domains"/>
    <property type="match status" value="1"/>
</dbReference>
<dbReference type="InterPro" id="IPR008927">
    <property type="entry name" value="6-PGluconate_DH-like_C_sf"/>
</dbReference>
<dbReference type="InterPro" id="IPR036291">
    <property type="entry name" value="NAD(P)-bd_dom_sf"/>
</dbReference>
<evidence type="ECO:0000259" key="5">
    <source>
        <dbReference type="Pfam" id="PF02737"/>
    </source>
</evidence>
<reference evidence="6 7" key="1">
    <citation type="journal article" date="2016" name="Nat. Commun.">
        <title>Thousands of microbial genomes shed light on interconnected biogeochemical processes in an aquifer system.</title>
        <authorList>
            <person name="Anantharaman K."/>
            <person name="Brown C.T."/>
            <person name="Hug L.A."/>
            <person name="Sharon I."/>
            <person name="Castelle C.J."/>
            <person name="Probst A.J."/>
            <person name="Thomas B.C."/>
            <person name="Singh A."/>
            <person name="Wilkins M.J."/>
            <person name="Karaoz U."/>
            <person name="Brodie E.L."/>
            <person name="Williams K.H."/>
            <person name="Hubbard S.S."/>
            <person name="Banfield J.F."/>
        </authorList>
    </citation>
    <scope>NUCLEOTIDE SEQUENCE [LARGE SCALE GENOMIC DNA]</scope>
</reference>
<dbReference type="Gene3D" id="3.90.226.10">
    <property type="entry name" value="2-enoyl-CoA Hydratase, Chain A, domain 1"/>
    <property type="match status" value="1"/>
</dbReference>
<dbReference type="GO" id="GO:0003857">
    <property type="term" value="F:(3S)-3-hydroxyacyl-CoA dehydrogenase (NAD+) activity"/>
    <property type="evidence" value="ECO:0007669"/>
    <property type="project" value="UniProtKB-EC"/>
</dbReference>
<dbReference type="GO" id="GO:0006631">
    <property type="term" value="P:fatty acid metabolic process"/>
    <property type="evidence" value="ECO:0007669"/>
    <property type="project" value="InterPro"/>
</dbReference>
<dbReference type="InterPro" id="IPR006108">
    <property type="entry name" value="3HC_DH_C"/>
</dbReference>
<organism evidence="6 7">
    <name type="scientific">Candidatus Lambdaproteobacteria bacterium RIFOXYD2_FULL_50_16</name>
    <dbReference type="NCBI Taxonomy" id="1817772"/>
    <lineage>
        <taxon>Bacteria</taxon>
        <taxon>Pseudomonadati</taxon>
        <taxon>Pseudomonadota</taxon>
        <taxon>Candidatus Lambdaproteobacteria</taxon>
    </lineage>
</organism>
<dbReference type="Pfam" id="PF00725">
    <property type="entry name" value="3HCDH"/>
    <property type="match status" value="1"/>
</dbReference>
<evidence type="ECO:0000256" key="3">
    <source>
        <dbReference type="ARBA" id="ARBA00049556"/>
    </source>
</evidence>
<evidence type="ECO:0000256" key="1">
    <source>
        <dbReference type="ARBA" id="ARBA00023002"/>
    </source>
</evidence>
<protein>
    <submittedName>
        <fullName evidence="6">3-hydroxyacyl-CoA dehydrogenase</fullName>
    </submittedName>
</protein>
<dbReference type="SUPFAM" id="SSF52096">
    <property type="entry name" value="ClpP/crotonase"/>
    <property type="match status" value="1"/>
</dbReference>
<comment type="catalytic activity">
    <reaction evidence="3">
        <text>a (3S)-3-hydroxyacyl-CoA + NAD(+) = a 3-oxoacyl-CoA + NADH + H(+)</text>
        <dbReference type="Rhea" id="RHEA:22432"/>
        <dbReference type="ChEBI" id="CHEBI:15378"/>
        <dbReference type="ChEBI" id="CHEBI:57318"/>
        <dbReference type="ChEBI" id="CHEBI:57540"/>
        <dbReference type="ChEBI" id="CHEBI:57945"/>
        <dbReference type="ChEBI" id="CHEBI:90726"/>
        <dbReference type="EC" id="1.1.1.35"/>
    </reaction>
</comment>
<evidence type="ECO:0000259" key="4">
    <source>
        <dbReference type="Pfam" id="PF00725"/>
    </source>
</evidence>
<dbReference type="Gene3D" id="3.40.50.720">
    <property type="entry name" value="NAD(P)-binding Rossmann-like Domain"/>
    <property type="match status" value="1"/>
</dbReference>
<feature type="domain" description="3-hydroxyacyl-CoA dehydrogenase C-terminal" evidence="4">
    <location>
        <begin position="193"/>
        <end position="292"/>
    </location>
</feature>
<proteinExistence type="predicted"/>